<proteinExistence type="predicted"/>
<dbReference type="InterPro" id="IPR032675">
    <property type="entry name" value="LRR_dom_sf"/>
</dbReference>
<organism evidence="1 2">
    <name type="scientific">Saprolegnia diclina (strain VS20)</name>
    <dbReference type="NCBI Taxonomy" id="1156394"/>
    <lineage>
        <taxon>Eukaryota</taxon>
        <taxon>Sar</taxon>
        <taxon>Stramenopiles</taxon>
        <taxon>Oomycota</taxon>
        <taxon>Saprolegniomycetes</taxon>
        <taxon>Saprolegniales</taxon>
        <taxon>Saprolegniaceae</taxon>
        <taxon>Saprolegnia</taxon>
    </lineage>
</organism>
<dbReference type="RefSeq" id="XP_008611055.1">
    <property type="nucleotide sequence ID" value="XM_008612833.1"/>
</dbReference>
<dbReference type="OMA" id="LWVLEAF"/>
<protein>
    <recommendedName>
        <fullName evidence="3">F-box domain-containing protein</fullName>
    </recommendedName>
</protein>
<keyword evidence="2" id="KW-1185">Reference proteome</keyword>
<evidence type="ECO:0000313" key="1">
    <source>
        <dbReference type="EMBL" id="EQC35305.1"/>
    </source>
</evidence>
<dbReference type="GeneID" id="19947743"/>
<evidence type="ECO:0008006" key="3">
    <source>
        <dbReference type="Google" id="ProtNLM"/>
    </source>
</evidence>
<dbReference type="OrthoDB" id="84027at2759"/>
<dbReference type="VEuPathDB" id="FungiDB:SDRG_07016"/>
<dbReference type="AlphaFoldDB" id="T0QNA0"/>
<accession>T0QNA0</accession>
<reference evidence="1 2" key="1">
    <citation type="submission" date="2012-04" db="EMBL/GenBank/DDBJ databases">
        <title>The Genome Sequence of Saprolegnia declina VS20.</title>
        <authorList>
            <consortium name="The Broad Institute Genome Sequencing Platform"/>
            <person name="Russ C."/>
            <person name="Nusbaum C."/>
            <person name="Tyler B."/>
            <person name="van West P."/>
            <person name="Dieguez-Uribeondo J."/>
            <person name="de Bruijn I."/>
            <person name="Tripathy S."/>
            <person name="Jiang R."/>
            <person name="Young S.K."/>
            <person name="Zeng Q."/>
            <person name="Gargeya S."/>
            <person name="Fitzgerald M."/>
            <person name="Haas B."/>
            <person name="Abouelleil A."/>
            <person name="Alvarado L."/>
            <person name="Arachchi H.M."/>
            <person name="Berlin A."/>
            <person name="Chapman S.B."/>
            <person name="Goldberg J."/>
            <person name="Griggs A."/>
            <person name="Gujja S."/>
            <person name="Hansen M."/>
            <person name="Howarth C."/>
            <person name="Imamovic A."/>
            <person name="Larimer J."/>
            <person name="McCowen C."/>
            <person name="Montmayeur A."/>
            <person name="Murphy C."/>
            <person name="Neiman D."/>
            <person name="Pearson M."/>
            <person name="Priest M."/>
            <person name="Roberts A."/>
            <person name="Saif S."/>
            <person name="Shea T."/>
            <person name="Sisk P."/>
            <person name="Sykes S."/>
            <person name="Wortman J."/>
            <person name="Nusbaum C."/>
            <person name="Birren B."/>
        </authorList>
    </citation>
    <scope>NUCLEOTIDE SEQUENCE [LARGE SCALE GENOMIC DNA]</scope>
    <source>
        <strain evidence="1 2">VS20</strain>
    </source>
</reference>
<name>T0QNA0_SAPDV</name>
<dbReference type="Gene3D" id="3.80.10.10">
    <property type="entry name" value="Ribonuclease Inhibitor"/>
    <property type="match status" value="1"/>
</dbReference>
<sequence length="402" mass="44893">MGAIIGAFPTLTPDERVPEPNVFRMVSMRHTMSALPACMLALIPLPSLVDRLTPAAQRCARQWSLEAFDSLAHVLLLSVLLHEGGLDEAPGVRSRVLYAIVGIPMLPHELLELIATLVPCPKTFLVLLHALPSRHLSAPLQSLLALSRTPHHAYISIAWPRLVLKQSRLPLEATQLLERTLDMLLHHFAPYMRRLTLCPHGNVCDDMRYLQDALTACCRLEELVLDVRHDPRSVWTPLVVLACRMPGLASLTLKLPKHAPYAATSICDALVALLHTQQCTALHLTNVRFQHVADRVAVHRALLACTSLRDLHLDSTNLSLLFVPHSVTRLSLWARDDAARIEMAEAMQALARLEQLQKLTLCPQLTQPLWVLEAFLRRQLPHLERLSVRGASFASPVECRYG</sequence>
<evidence type="ECO:0000313" key="2">
    <source>
        <dbReference type="Proteomes" id="UP000030762"/>
    </source>
</evidence>
<dbReference type="Proteomes" id="UP000030762">
    <property type="component" value="Unassembled WGS sequence"/>
</dbReference>
<dbReference type="SUPFAM" id="SSF52047">
    <property type="entry name" value="RNI-like"/>
    <property type="match status" value="1"/>
</dbReference>
<gene>
    <name evidence="1" type="ORF">SDRG_07016</name>
</gene>
<dbReference type="InParanoid" id="T0QNA0"/>
<dbReference type="EMBL" id="JH767151">
    <property type="protein sequence ID" value="EQC35305.1"/>
    <property type="molecule type" value="Genomic_DNA"/>
</dbReference>